<dbReference type="Pfam" id="PF12625">
    <property type="entry name" value="Arabinose_bd"/>
    <property type="match status" value="1"/>
</dbReference>
<gene>
    <name evidence="5" type="ORF">LBU54_03900</name>
</gene>
<proteinExistence type="predicted"/>
<accession>A0ABS7XQC7</accession>
<dbReference type="RefSeq" id="WP_224526173.1">
    <property type="nucleotide sequence ID" value="NZ_JAIUJR010000002.1"/>
</dbReference>
<comment type="caution">
    <text evidence="5">The sequence shown here is derived from an EMBL/GenBank/DDBJ whole genome shotgun (WGS) entry which is preliminary data.</text>
</comment>
<protein>
    <submittedName>
        <fullName evidence="5">AraC family transcriptional regulator</fullName>
    </submittedName>
</protein>
<dbReference type="PANTHER" id="PTHR47894">
    <property type="entry name" value="HTH-TYPE TRANSCRIPTIONAL REGULATOR GADX"/>
    <property type="match status" value="1"/>
</dbReference>
<keyword evidence="3" id="KW-0804">Transcription</keyword>
<evidence type="ECO:0000259" key="4">
    <source>
        <dbReference type="PROSITE" id="PS01124"/>
    </source>
</evidence>
<organism evidence="5 6">
    <name type="scientific">Winogradskyella alexanderae</name>
    <dbReference type="NCBI Taxonomy" id="2877123"/>
    <lineage>
        <taxon>Bacteria</taxon>
        <taxon>Pseudomonadati</taxon>
        <taxon>Bacteroidota</taxon>
        <taxon>Flavobacteriia</taxon>
        <taxon>Flavobacteriales</taxon>
        <taxon>Flavobacteriaceae</taxon>
        <taxon>Winogradskyella</taxon>
    </lineage>
</organism>
<dbReference type="InterPro" id="IPR018060">
    <property type="entry name" value="HTH_AraC"/>
</dbReference>
<evidence type="ECO:0000313" key="5">
    <source>
        <dbReference type="EMBL" id="MCA0131714.1"/>
    </source>
</evidence>
<evidence type="ECO:0000256" key="1">
    <source>
        <dbReference type="ARBA" id="ARBA00023015"/>
    </source>
</evidence>
<dbReference type="SMART" id="SM00342">
    <property type="entry name" value="HTH_ARAC"/>
    <property type="match status" value="1"/>
</dbReference>
<dbReference type="InterPro" id="IPR009057">
    <property type="entry name" value="Homeodomain-like_sf"/>
</dbReference>
<dbReference type="EMBL" id="JAIUJR010000002">
    <property type="protein sequence ID" value="MCA0131714.1"/>
    <property type="molecule type" value="Genomic_DNA"/>
</dbReference>
<sequence>MKYFSIHLYRKMLNCAIAEGIPKDEFEKLPTPMSKINELQVVDAEEFLALHELLEKKLDSGFSVRVGQKMIIEDYGVLGLSWRTCSKVGEIFERSERYFKLLSNTFDWQIKNDGDISHVILNREAHRRGMELSTEASLSATVVVLQAMSEKELCPVQVSFKHKPAKDIASHNEAFKCPIIFEQPRYSISYKTTDLNLRTAKADASINSYLLQQVDEKTKGIKIPGHKIINDVEALIKDALPTGIPSIHYISDLLAMSNRTLTRRLSEAGVTYRDLIKRTQETIAKDMLYNTEQSIGEIAFLTGFSEQSAFNRAFKNWTDQTPSEFRKNNL</sequence>
<dbReference type="SUPFAM" id="SSF46689">
    <property type="entry name" value="Homeodomain-like"/>
    <property type="match status" value="1"/>
</dbReference>
<evidence type="ECO:0000256" key="3">
    <source>
        <dbReference type="ARBA" id="ARBA00023163"/>
    </source>
</evidence>
<name>A0ABS7XQC7_9FLAO</name>
<dbReference type="PROSITE" id="PS01124">
    <property type="entry name" value="HTH_ARAC_FAMILY_2"/>
    <property type="match status" value="1"/>
</dbReference>
<dbReference type="InterPro" id="IPR032687">
    <property type="entry name" value="AraC-type_N"/>
</dbReference>
<dbReference type="Gene3D" id="1.10.10.60">
    <property type="entry name" value="Homeodomain-like"/>
    <property type="match status" value="1"/>
</dbReference>
<evidence type="ECO:0000256" key="2">
    <source>
        <dbReference type="ARBA" id="ARBA00023125"/>
    </source>
</evidence>
<dbReference type="PRINTS" id="PR00032">
    <property type="entry name" value="HTHARAC"/>
</dbReference>
<dbReference type="Pfam" id="PF12833">
    <property type="entry name" value="HTH_18"/>
    <property type="match status" value="1"/>
</dbReference>
<dbReference type="Proteomes" id="UP001198901">
    <property type="component" value="Unassembled WGS sequence"/>
</dbReference>
<reference evidence="6" key="1">
    <citation type="submission" date="2023-07" db="EMBL/GenBank/DDBJ databases">
        <authorList>
            <person name="Yue Y."/>
        </authorList>
    </citation>
    <scope>NUCLEOTIDE SEQUENCE [LARGE SCALE GENOMIC DNA]</scope>
    <source>
        <strain evidence="6">D23</strain>
    </source>
</reference>
<keyword evidence="2" id="KW-0238">DNA-binding</keyword>
<keyword evidence="1" id="KW-0805">Transcription regulation</keyword>
<dbReference type="InterPro" id="IPR020449">
    <property type="entry name" value="Tscrpt_reg_AraC-type_HTH"/>
</dbReference>
<feature type="domain" description="HTH araC/xylS-type" evidence="4">
    <location>
        <begin position="230"/>
        <end position="328"/>
    </location>
</feature>
<evidence type="ECO:0000313" key="6">
    <source>
        <dbReference type="Proteomes" id="UP001198901"/>
    </source>
</evidence>
<dbReference type="PANTHER" id="PTHR47894:SF1">
    <property type="entry name" value="HTH-TYPE TRANSCRIPTIONAL REGULATOR VQSM"/>
    <property type="match status" value="1"/>
</dbReference>
<keyword evidence="6" id="KW-1185">Reference proteome</keyword>